<reference evidence="1 2" key="1">
    <citation type="journal article" date="2019" name="Int. J. Syst. Evol. Microbiol.">
        <title>The Global Catalogue of Microorganisms (GCM) 10K type strain sequencing project: providing services to taxonomists for standard genome sequencing and annotation.</title>
        <authorList>
            <consortium name="The Broad Institute Genomics Platform"/>
            <consortium name="The Broad Institute Genome Sequencing Center for Infectious Disease"/>
            <person name="Wu L."/>
            <person name="Ma J."/>
        </authorList>
    </citation>
    <scope>NUCLEOTIDE SEQUENCE [LARGE SCALE GENOMIC DNA]</scope>
    <source>
        <strain evidence="1 2">JCM 14603</strain>
    </source>
</reference>
<organism evidence="1 2">
    <name type="scientific">Sphingomonas insulae</name>
    <dbReference type="NCBI Taxonomy" id="424800"/>
    <lineage>
        <taxon>Bacteria</taxon>
        <taxon>Pseudomonadati</taxon>
        <taxon>Pseudomonadota</taxon>
        <taxon>Alphaproteobacteria</taxon>
        <taxon>Sphingomonadales</taxon>
        <taxon>Sphingomonadaceae</taxon>
        <taxon>Sphingomonas</taxon>
    </lineage>
</organism>
<gene>
    <name evidence="1" type="ORF">GCM10009102_29580</name>
</gene>
<dbReference type="Proteomes" id="UP001500238">
    <property type="component" value="Unassembled WGS sequence"/>
</dbReference>
<accession>A0ABN1HZH0</accession>
<keyword evidence="2" id="KW-1185">Reference proteome</keyword>
<proteinExistence type="predicted"/>
<name>A0ABN1HZH0_9SPHN</name>
<dbReference type="EMBL" id="BAAAES010000011">
    <property type="protein sequence ID" value="GAA0675409.1"/>
    <property type="molecule type" value="Genomic_DNA"/>
</dbReference>
<protein>
    <submittedName>
        <fullName evidence="1">Uncharacterized protein</fullName>
    </submittedName>
</protein>
<evidence type="ECO:0000313" key="2">
    <source>
        <dbReference type="Proteomes" id="UP001500238"/>
    </source>
</evidence>
<evidence type="ECO:0000313" key="1">
    <source>
        <dbReference type="EMBL" id="GAA0675409.1"/>
    </source>
</evidence>
<comment type="caution">
    <text evidence="1">The sequence shown here is derived from an EMBL/GenBank/DDBJ whole genome shotgun (WGS) entry which is preliminary data.</text>
</comment>
<sequence length="50" mass="4810">MVPGPDPTVSSTVAHLVGTMSAARAARITSTVTVVLAVGTTPMGGMIAAG</sequence>